<evidence type="ECO:0000313" key="1">
    <source>
        <dbReference type="EMBL" id="CAG8636099.1"/>
    </source>
</evidence>
<name>A0ACA9N6P2_9GLOM</name>
<feature type="non-terminal residue" evidence="1">
    <location>
        <position position="1"/>
    </location>
</feature>
<keyword evidence="2" id="KW-1185">Reference proteome</keyword>
<gene>
    <name evidence="1" type="ORF">DHETER_LOCUS8611</name>
</gene>
<accession>A0ACA9N6P2</accession>
<reference evidence="1" key="1">
    <citation type="submission" date="2021-06" db="EMBL/GenBank/DDBJ databases">
        <authorList>
            <person name="Kallberg Y."/>
            <person name="Tangrot J."/>
            <person name="Rosling A."/>
        </authorList>
    </citation>
    <scope>NUCLEOTIDE SEQUENCE</scope>
    <source>
        <strain evidence="1">IL203A</strain>
    </source>
</reference>
<dbReference type="Proteomes" id="UP000789702">
    <property type="component" value="Unassembled WGS sequence"/>
</dbReference>
<proteinExistence type="predicted"/>
<sequence>VYKLNTQVKNQREEAQKRRQTNSSIQINQAENGSVIAGQLHEQPGAKRQRRATSNYEKKILEELLNYNTFPENKSVKILRKI</sequence>
<dbReference type="EMBL" id="CAJVPU010013918">
    <property type="protein sequence ID" value="CAG8636099.1"/>
    <property type="molecule type" value="Genomic_DNA"/>
</dbReference>
<comment type="caution">
    <text evidence="1">The sequence shown here is derived from an EMBL/GenBank/DDBJ whole genome shotgun (WGS) entry which is preliminary data.</text>
</comment>
<protein>
    <submittedName>
        <fullName evidence="1">13509_t:CDS:1</fullName>
    </submittedName>
</protein>
<organism evidence="1 2">
    <name type="scientific">Dentiscutata heterogama</name>
    <dbReference type="NCBI Taxonomy" id="1316150"/>
    <lineage>
        <taxon>Eukaryota</taxon>
        <taxon>Fungi</taxon>
        <taxon>Fungi incertae sedis</taxon>
        <taxon>Mucoromycota</taxon>
        <taxon>Glomeromycotina</taxon>
        <taxon>Glomeromycetes</taxon>
        <taxon>Diversisporales</taxon>
        <taxon>Gigasporaceae</taxon>
        <taxon>Dentiscutata</taxon>
    </lineage>
</organism>
<evidence type="ECO:0000313" key="2">
    <source>
        <dbReference type="Proteomes" id="UP000789702"/>
    </source>
</evidence>